<keyword evidence="3" id="KW-1185">Reference proteome</keyword>
<dbReference type="InterPro" id="IPR039708">
    <property type="entry name" value="MT1774/Rv1733c-like"/>
</dbReference>
<dbReference type="PANTHER" id="PTHR42305:SF1">
    <property type="entry name" value="MEMBRANE PROTEIN RV1733C-RELATED"/>
    <property type="match status" value="1"/>
</dbReference>
<evidence type="ECO:0000256" key="1">
    <source>
        <dbReference type="SAM" id="Phobius"/>
    </source>
</evidence>
<dbReference type="Proteomes" id="UP000612585">
    <property type="component" value="Unassembled WGS sequence"/>
</dbReference>
<sequence>MGRRVHWAGIGPNPLRRRVDRAEAWFAMVLTVAVVACGPVLVWRSGETAYDRAAAAADWQRNRFVPVHAVLLQDTGDFIPVYGEDGKAKAAVQAEWTAPDGTRRVGPVIPPAPGTAGTTVLIWTDSAGNPGERPDSDPMGAAIGVGLLIALLLVAVHAGVLLGVRWWLDRRRMAAWQQEWKDVEPRWSGRR</sequence>
<gene>
    <name evidence="2" type="ORF">Vau01_031370</name>
</gene>
<comment type="caution">
    <text evidence="2">The sequence shown here is derived from an EMBL/GenBank/DDBJ whole genome shotgun (WGS) entry which is preliminary data.</text>
</comment>
<name>A0A8J3Z196_9ACTN</name>
<dbReference type="PANTHER" id="PTHR42305">
    <property type="entry name" value="MEMBRANE PROTEIN RV1733C-RELATED"/>
    <property type="match status" value="1"/>
</dbReference>
<protein>
    <recommendedName>
        <fullName evidence="4">Integral membrane protein</fullName>
    </recommendedName>
</protein>
<proteinExistence type="predicted"/>
<evidence type="ECO:0008006" key="4">
    <source>
        <dbReference type="Google" id="ProtNLM"/>
    </source>
</evidence>
<keyword evidence="1" id="KW-0812">Transmembrane</keyword>
<feature type="transmembrane region" description="Helical" evidence="1">
    <location>
        <begin position="141"/>
        <end position="168"/>
    </location>
</feature>
<dbReference type="AlphaFoldDB" id="A0A8J3Z196"/>
<dbReference type="RefSeq" id="WP_203992703.1">
    <property type="nucleotide sequence ID" value="NZ_BOPG01000020.1"/>
</dbReference>
<keyword evidence="1" id="KW-1133">Transmembrane helix</keyword>
<feature type="transmembrane region" description="Helical" evidence="1">
    <location>
        <begin position="24"/>
        <end position="43"/>
    </location>
</feature>
<keyword evidence="1" id="KW-0472">Membrane</keyword>
<dbReference type="EMBL" id="BOPG01000020">
    <property type="protein sequence ID" value="GIJ55621.1"/>
    <property type="molecule type" value="Genomic_DNA"/>
</dbReference>
<evidence type="ECO:0000313" key="2">
    <source>
        <dbReference type="EMBL" id="GIJ55621.1"/>
    </source>
</evidence>
<accession>A0A8J3Z196</accession>
<organism evidence="2 3">
    <name type="scientific">Virgisporangium aurantiacum</name>
    <dbReference type="NCBI Taxonomy" id="175570"/>
    <lineage>
        <taxon>Bacteria</taxon>
        <taxon>Bacillati</taxon>
        <taxon>Actinomycetota</taxon>
        <taxon>Actinomycetes</taxon>
        <taxon>Micromonosporales</taxon>
        <taxon>Micromonosporaceae</taxon>
        <taxon>Virgisporangium</taxon>
    </lineage>
</organism>
<evidence type="ECO:0000313" key="3">
    <source>
        <dbReference type="Proteomes" id="UP000612585"/>
    </source>
</evidence>
<reference evidence="2" key="1">
    <citation type="submission" date="2021-01" db="EMBL/GenBank/DDBJ databases">
        <title>Whole genome shotgun sequence of Virgisporangium aurantiacum NBRC 16421.</title>
        <authorList>
            <person name="Komaki H."/>
            <person name="Tamura T."/>
        </authorList>
    </citation>
    <scope>NUCLEOTIDE SEQUENCE</scope>
    <source>
        <strain evidence="2">NBRC 16421</strain>
    </source>
</reference>